<organism evidence="3 4">
    <name type="scientific">Variovorax ureilyticus</name>
    <dbReference type="NCBI Taxonomy" id="1836198"/>
    <lineage>
        <taxon>Bacteria</taxon>
        <taxon>Pseudomonadati</taxon>
        <taxon>Pseudomonadota</taxon>
        <taxon>Betaproteobacteria</taxon>
        <taxon>Burkholderiales</taxon>
        <taxon>Comamonadaceae</taxon>
        <taxon>Variovorax</taxon>
    </lineage>
</organism>
<dbReference type="EMBL" id="JBBKZU010000002">
    <property type="protein sequence ID" value="MEJ8810787.1"/>
    <property type="molecule type" value="Genomic_DNA"/>
</dbReference>
<feature type="region of interest" description="Disordered" evidence="1">
    <location>
        <begin position="149"/>
        <end position="171"/>
    </location>
</feature>
<protein>
    <submittedName>
        <fullName evidence="3">AMP-binding protein</fullName>
    </submittedName>
</protein>
<proteinExistence type="predicted"/>
<evidence type="ECO:0000256" key="1">
    <source>
        <dbReference type="SAM" id="MobiDB-lite"/>
    </source>
</evidence>
<dbReference type="RefSeq" id="WP_340356096.1">
    <property type="nucleotide sequence ID" value="NZ_JBBKZU010000002.1"/>
</dbReference>
<gene>
    <name evidence="3" type="ORF">WKW77_06885</name>
</gene>
<sequence length="171" mass="19150">MSRHRRSTCRWTTSLMTYTSGTTGMPKGAMLSYRNALYKTAVGQEMFRGDDAMLAVAPLYAGQRHRESAAPAAEGVCVAFRTPSHVDRDTARSARRRYRVDRPGWFGAMCHRHDAPKWKPAPIELREQQHPLHGAVRSASLEFKAIRLGARPEPRSPQEGGSRVFFNGRPG</sequence>
<name>A0ABU8VAW0_9BURK</name>
<keyword evidence="4" id="KW-1185">Reference proteome</keyword>
<dbReference type="SUPFAM" id="SSF56801">
    <property type="entry name" value="Acetyl-CoA synthetase-like"/>
    <property type="match status" value="1"/>
</dbReference>
<dbReference type="InterPro" id="IPR042099">
    <property type="entry name" value="ANL_N_sf"/>
</dbReference>
<evidence type="ECO:0000259" key="2">
    <source>
        <dbReference type="Pfam" id="PF00501"/>
    </source>
</evidence>
<evidence type="ECO:0000313" key="4">
    <source>
        <dbReference type="Proteomes" id="UP001365846"/>
    </source>
</evidence>
<dbReference type="Gene3D" id="3.40.50.12780">
    <property type="entry name" value="N-terminal domain of ligase-like"/>
    <property type="match status" value="1"/>
</dbReference>
<dbReference type="InterPro" id="IPR000873">
    <property type="entry name" value="AMP-dep_synth/lig_dom"/>
</dbReference>
<evidence type="ECO:0000313" key="3">
    <source>
        <dbReference type="EMBL" id="MEJ8810787.1"/>
    </source>
</evidence>
<reference evidence="3 4" key="1">
    <citation type="submission" date="2024-03" db="EMBL/GenBank/DDBJ databases">
        <title>Novel species of the genus Variovorax.</title>
        <authorList>
            <person name="Liu Q."/>
            <person name="Xin Y.-H."/>
        </authorList>
    </citation>
    <scope>NUCLEOTIDE SEQUENCE [LARGE SCALE GENOMIC DNA]</scope>
    <source>
        <strain evidence="3 4">KACC 18899</strain>
    </source>
</reference>
<comment type="caution">
    <text evidence="3">The sequence shown here is derived from an EMBL/GenBank/DDBJ whole genome shotgun (WGS) entry which is preliminary data.</text>
</comment>
<dbReference type="PROSITE" id="PS00455">
    <property type="entry name" value="AMP_BINDING"/>
    <property type="match status" value="1"/>
</dbReference>
<dbReference type="InterPro" id="IPR020845">
    <property type="entry name" value="AMP-binding_CS"/>
</dbReference>
<accession>A0ABU8VAW0</accession>
<dbReference type="Proteomes" id="UP001365846">
    <property type="component" value="Unassembled WGS sequence"/>
</dbReference>
<dbReference type="Pfam" id="PF00501">
    <property type="entry name" value="AMP-binding"/>
    <property type="match status" value="1"/>
</dbReference>
<feature type="domain" description="AMP-dependent synthetase/ligase" evidence="2">
    <location>
        <begin position="11"/>
        <end position="91"/>
    </location>
</feature>